<evidence type="ECO:0000313" key="2">
    <source>
        <dbReference type="EMBL" id="CAG8639863.1"/>
    </source>
</evidence>
<sequence length="118" mass="14154">MRQKHIQALSDLNDRITNVNMELNEVEVTISAINKELFELEKKSDSERDDDENDGISIENVSEEQRTLESESLMPTLARLYRKAIHTKVRTKHGNQDEIRYWYHYEKEYENKVRDLKR</sequence>
<dbReference type="AlphaFoldDB" id="A0A9N9DIB0"/>
<evidence type="ECO:0000313" key="3">
    <source>
        <dbReference type="Proteomes" id="UP000789342"/>
    </source>
</evidence>
<feature type="region of interest" description="Disordered" evidence="1">
    <location>
        <begin position="42"/>
        <end position="70"/>
    </location>
</feature>
<dbReference type="EMBL" id="CAJVPV010009269">
    <property type="protein sequence ID" value="CAG8639863.1"/>
    <property type="molecule type" value="Genomic_DNA"/>
</dbReference>
<evidence type="ECO:0000256" key="1">
    <source>
        <dbReference type="SAM" id="MobiDB-lite"/>
    </source>
</evidence>
<accession>A0A9N9DIB0</accession>
<organism evidence="2 3">
    <name type="scientific">Acaulospora morrowiae</name>
    <dbReference type="NCBI Taxonomy" id="94023"/>
    <lineage>
        <taxon>Eukaryota</taxon>
        <taxon>Fungi</taxon>
        <taxon>Fungi incertae sedis</taxon>
        <taxon>Mucoromycota</taxon>
        <taxon>Glomeromycotina</taxon>
        <taxon>Glomeromycetes</taxon>
        <taxon>Diversisporales</taxon>
        <taxon>Acaulosporaceae</taxon>
        <taxon>Acaulospora</taxon>
    </lineage>
</organism>
<keyword evidence="3" id="KW-1185">Reference proteome</keyword>
<proteinExistence type="predicted"/>
<reference evidence="2" key="1">
    <citation type="submission" date="2021-06" db="EMBL/GenBank/DDBJ databases">
        <authorList>
            <person name="Kallberg Y."/>
            <person name="Tangrot J."/>
            <person name="Rosling A."/>
        </authorList>
    </citation>
    <scope>NUCLEOTIDE SEQUENCE</scope>
    <source>
        <strain evidence="2">CL551</strain>
    </source>
</reference>
<dbReference type="Proteomes" id="UP000789342">
    <property type="component" value="Unassembled WGS sequence"/>
</dbReference>
<comment type="caution">
    <text evidence="2">The sequence shown here is derived from an EMBL/GenBank/DDBJ whole genome shotgun (WGS) entry which is preliminary data.</text>
</comment>
<name>A0A9N9DIB0_9GLOM</name>
<gene>
    <name evidence="2" type="ORF">AMORRO_LOCUS9470</name>
</gene>
<protein>
    <submittedName>
        <fullName evidence="2">18273_t:CDS:1</fullName>
    </submittedName>
</protein>